<evidence type="ECO:0000313" key="5">
    <source>
        <dbReference type="EMBL" id="GAX11953.1"/>
    </source>
</evidence>
<dbReference type="Proteomes" id="UP000198406">
    <property type="component" value="Unassembled WGS sequence"/>
</dbReference>
<dbReference type="SUPFAM" id="SSF56204">
    <property type="entry name" value="Hect, E3 ligase catalytic domain"/>
    <property type="match status" value="1"/>
</dbReference>
<gene>
    <name evidence="5" type="ORF">FisN_8Lh042</name>
</gene>
<evidence type="ECO:0000256" key="2">
    <source>
        <dbReference type="PROSITE-ProRule" id="PRU00104"/>
    </source>
</evidence>
<comment type="caution">
    <text evidence="5">The sequence shown here is derived from an EMBL/GenBank/DDBJ whole genome shotgun (WGS) entry which is preliminary data.</text>
</comment>
<keyword evidence="1 2" id="KW-0833">Ubl conjugation pathway</keyword>
<dbReference type="InterPro" id="IPR000569">
    <property type="entry name" value="HECT_dom"/>
</dbReference>
<keyword evidence="3" id="KW-0175">Coiled coil</keyword>
<proteinExistence type="predicted"/>
<accession>A0A1Z5JD70</accession>
<organism evidence="5 6">
    <name type="scientific">Fistulifera solaris</name>
    <name type="common">Oleaginous diatom</name>
    <dbReference type="NCBI Taxonomy" id="1519565"/>
    <lineage>
        <taxon>Eukaryota</taxon>
        <taxon>Sar</taxon>
        <taxon>Stramenopiles</taxon>
        <taxon>Ochrophyta</taxon>
        <taxon>Bacillariophyta</taxon>
        <taxon>Bacillariophyceae</taxon>
        <taxon>Bacillariophycidae</taxon>
        <taxon>Naviculales</taxon>
        <taxon>Naviculaceae</taxon>
        <taxon>Fistulifera</taxon>
    </lineage>
</organism>
<evidence type="ECO:0000256" key="3">
    <source>
        <dbReference type="SAM" id="Coils"/>
    </source>
</evidence>
<dbReference type="InterPro" id="IPR035983">
    <property type="entry name" value="Hect_E3_ubiquitin_ligase"/>
</dbReference>
<reference evidence="5 6" key="1">
    <citation type="journal article" date="2015" name="Plant Cell">
        <title>Oil accumulation by the oleaginous diatom Fistulifera solaris as revealed by the genome and transcriptome.</title>
        <authorList>
            <person name="Tanaka T."/>
            <person name="Maeda Y."/>
            <person name="Veluchamy A."/>
            <person name="Tanaka M."/>
            <person name="Abida H."/>
            <person name="Marechal E."/>
            <person name="Bowler C."/>
            <person name="Muto M."/>
            <person name="Sunaga Y."/>
            <person name="Tanaka M."/>
            <person name="Yoshino T."/>
            <person name="Taniguchi T."/>
            <person name="Fukuda Y."/>
            <person name="Nemoto M."/>
            <person name="Matsumoto M."/>
            <person name="Wong P.S."/>
            <person name="Aburatani S."/>
            <person name="Fujibuchi W."/>
        </authorList>
    </citation>
    <scope>NUCLEOTIDE SEQUENCE [LARGE SCALE GENOMIC DNA]</scope>
    <source>
        <strain evidence="5 6">JPCC DA0580</strain>
    </source>
</reference>
<dbReference type="GO" id="GO:0004842">
    <property type="term" value="F:ubiquitin-protein transferase activity"/>
    <property type="evidence" value="ECO:0007669"/>
    <property type="project" value="InterPro"/>
</dbReference>
<name>A0A1Z5JD70_FISSO</name>
<dbReference type="PROSITE" id="PS50237">
    <property type="entry name" value="HECT"/>
    <property type="match status" value="1"/>
</dbReference>
<keyword evidence="6" id="KW-1185">Reference proteome</keyword>
<dbReference type="Gene3D" id="3.30.2410.10">
    <property type="entry name" value="Hect, E3 ligase catalytic domain"/>
    <property type="match status" value="1"/>
</dbReference>
<sequence length="796" mass="94623">MYIPPAFHRYKPNADEEFDATDTVKLLETPMTPEEEQLLFPAADNKYYWNDIPTLQSEMLKYLPEHHHDDTRKIFQDDELMRQRVSFMEFRQPKTRLCRAYRAVTAYLQQQNWSNSTIHVNFVRGLIDCAPMHLGFHTLAIPEWCYCPLALPAWCHKYQIEIHMNISPDNNHHRNRNRRPHHRHRGPQRFYCKCHPKAPRAFLDHVRDTKRPRKEKEPPRPVVIEQLHFLLYAFLHAYYEHYLVHWKQHDAFYPKDSDNYKRVVGRKFARVQRYRELGIQRQEKLKQETLEHQTKLEEVQKVREKLREILSREELAVRDKRDAIFDRAQEVLGIRTDKNTAKERQPYTRITHGLCKMEYGSYVQEILVDHYVFRCESKKDYKKVCFADSSFEQMELLWKDRTHPVLFGQSINQLTETFFLGMDASSSKENDIVEKAKDEGGPTRQFLSEFWRYLPRVVIQSEPANRKDVHLFEEKEYLEPKSDYHIDRLEENTKREVRRCYRALGRVLGFCIIHEYHISHVVLSRIHRNYLLRGITPKEGYDKTELFYDLKELMGKGNGDNNLVFEALQAMKSDDDMDLETQLSEQKSFETQLRKHVHEYYIDQYKFFLDAIQEGMRLDFLEGHQIPEIFKKIHSWRVDELVFGKAELTVEDVISALDPYYADLQMEPITQEILDREKTQRRVLQKNPVNDKAEGVFVDVVRSMAKDDPDFLATLVLYVLGYDYLPVGVPIIVEFNYSEFMKKVIDQNNSLPMAHTCVHVLKLPGTAYNADAGLLRSKLKMSLDYFKQTKSGFNME</sequence>
<protein>
    <recommendedName>
        <fullName evidence="4">HECT domain-containing protein</fullName>
    </recommendedName>
</protein>
<dbReference type="OrthoDB" id="56660at2759"/>
<evidence type="ECO:0000256" key="1">
    <source>
        <dbReference type="ARBA" id="ARBA00022786"/>
    </source>
</evidence>
<dbReference type="AlphaFoldDB" id="A0A1Z5JD70"/>
<dbReference type="EMBL" id="BDSP01000048">
    <property type="protein sequence ID" value="GAX11953.1"/>
    <property type="molecule type" value="Genomic_DNA"/>
</dbReference>
<evidence type="ECO:0000259" key="4">
    <source>
        <dbReference type="PROSITE" id="PS50237"/>
    </source>
</evidence>
<evidence type="ECO:0000313" key="6">
    <source>
        <dbReference type="Proteomes" id="UP000198406"/>
    </source>
</evidence>
<dbReference type="Pfam" id="PF00632">
    <property type="entry name" value="HECT"/>
    <property type="match status" value="1"/>
</dbReference>
<feature type="domain" description="HECT" evidence="4">
    <location>
        <begin position="715"/>
        <end position="796"/>
    </location>
</feature>
<dbReference type="SMART" id="SM00119">
    <property type="entry name" value="HECTc"/>
    <property type="match status" value="1"/>
</dbReference>
<feature type="coiled-coil region" evidence="3">
    <location>
        <begin position="285"/>
        <end position="316"/>
    </location>
</feature>
<feature type="active site" description="Glycyl thioester intermediate" evidence="2">
    <location>
        <position position="757"/>
    </location>
</feature>
<dbReference type="InParanoid" id="A0A1Z5JD70"/>